<proteinExistence type="predicted"/>
<dbReference type="GO" id="GO:0005524">
    <property type="term" value="F:ATP binding"/>
    <property type="evidence" value="ECO:0007669"/>
    <property type="project" value="InterPro"/>
</dbReference>
<dbReference type="Proteomes" id="UP000031408">
    <property type="component" value="Unassembled WGS sequence"/>
</dbReference>
<accession>A0A0C1L290</accession>
<evidence type="ECO:0000313" key="1">
    <source>
        <dbReference type="EMBL" id="KIC93721.1"/>
    </source>
</evidence>
<evidence type="ECO:0000313" key="2">
    <source>
        <dbReference type="Proteomes" id="UP000031408"/>
    </source>
</evidence>
<dbReference type="InterPro" id="IPR013815">
    <property type="entry name" value="ATP_grasp_subdomain_1"/>
</dbReference>
<gene>
    <name evidence="1" type="ORF">OI18_15930</name>
</gene>
<reference evidence="1 2" key="1">
    <citation type="submission" date="2014-11" db="EMBL/GenBank/DDBJ databases">
        <title>Genome sequence of Flavihumibacter solisilvae 3-3.</title>
        <authorList>
            <person name="Zhou G."/>
            <person name="Li M."/>
            <person name="Wang G."/>
        </authorList>
    </citation>
    <scope>NUCLEOTIDE SEQUENCE [LARGE SCALE GENOMIC DNA]</scope>
    <source>
        <strain evidence="1 2">3-3</strain>
    </source>
</reference>
<organism evidence="1 2">
    <name type="scientific">Flavihumibacter solisilvae</name>
    <dbReference type="NCBI Taxonomy" id="1349421"/>
    <lineage>
        <taxon>Bacteria</taxon>
        <taxon>Pseudomonadati</taxon>
        <taxon>Bacteroidota</taxon>
        <taxon>Chitinophagia</taxon>
        <taxon>Chitinophagales</taxon>
        <taxon>Chitinophagaceae</taxon>
        <taxon>Flavihumibacter</taxon>
    </lineage>
</organism>
<dbReference type="Gene3D" id="3.30.1490.20">
    <property type="entry name" value="ATP-grasp fold, A domain"/>
    <property type="match status" value="1"/>
</dbReference>
<sequence>MLRKPFFIKLLHWEYWSFNTVYGPIIPIWLVLCARARSFFFFSASNPTIMNGGFLMESKKQIYDLLPEGFYPRTLFFALPAKGECVVNAVRTAGLKYPLIAKPDVGGRGRGVRKVNNEEELVGYSQESALDFLVQEYVPFANEVGIFYVRMPGESKGRITGIVSKEFLAVTGDGVHSMRELVMQEKRFILQLPALEIMFGSRLNEVLQAGEKRELVPYGNHARGAKFLDHSHLADDALLNAMDELCRQIEGFHYGRLDIRFESWDLMKQGKSYSVIELNGAGAEPTHMYDPKHSLFFAWKEIIRHWYILFRISRRNHKKGIPYMSFSEGRRMFRENSEFEKKIARLYV</sequence>
<comment type="caution">
    <text evidence="1">The sequence shown here is derived from an EMBL/GenBank/DDBJ whole genome shotgun (WGS) entry which is preliminary data.</text>
</comment>
<protein>
    <submittedName>
        <fullName evidence="1">Uncharacterized protein</fullName>
    </submittedName>
</protein>
<dbReference type="EMBL" id="JSVC01000018">
    <property type="protein sequence ID" value="KIC93721.1"/>
    <property type="molecule type" value="Genomic_DNA"/>
</dbReference>
<name>A0A0C1L290_9BACT</name>
<dbReference type="SUPFAM" id="SSF56059">
    <property type="entry name" value="Glutathione synthetase ATP-binding domain-like"/>
    <property type="match status" value="1"/>
</dbReference>
<dbReference type="STRING" id="1349421.OI18_15930"/>
<dbReference type="AlphaFoldDB" id="A0A0C1L290"/>
<keyword evidence="2" id="KW-1185">Reference proteome</keyword>